<dbReference type="CDD" id="cd04496">
    <property type="entry name" value="SSB_OBF"/>
    <property type="match status" value="1"/>
</dbReference>
<comment type="caution">
    <text evidence="2">Lacks conserved residue(s) required for the propagation of feature annotation.</text>
</comment>
<keyword evidence="2" id="KW-0227">DNA damage</keyword>
<dbReference type="GO" id="GO:0009295">
    <property type="term" value="C:nucleoid"/>
    <property type="evidence" value="ECO:0007669"/>
    <property type="project" value="TreeGrafter"/>
</dbReference>
<dbReference type="PIRSF" id="PIRSF002070">
    <property type="entry name" value="SSB"/>
    <property type="match status" value="1"/>
</dbReference>
<dbReference type="PANTHER" id="PTHR10302">
    <property type="entry name" value="SINGLE-STRANDED DNA-BINDING PROTEIN"/>
    <property type="match status" value="1"/>
</dbReference>
<dbReference type="SUPFAM" id="SSF50249">
    <property type="entry name" value="Nucleic acid-binding proteins"/>
    <property type="match status" value="1"/>
</dbReference>
<dbReference type="HAMAP" id="MF_00984">
    <property type="entry name" value="SSB"/>
    <property type="match status" value="1"/>
</dbReference>
<evidence type="ECO:0000256" key="2">
    <source>
        <dbReference type="HAMAP-Rule" id="MF_00984"/>
    </source>
</evidence>
<evidence type="ECO:0000313" key="6">
    <source>
        <dbReference type="Proteomes" id="UP000648239"/>
    </source>
</evidence>
<dbReference type="EMBL" id="JACXWD010000002">
    <property type="protein sequence ID" value="MBD3866695.1"/>
    <property type="molecule type" value="Genomic_DNA"/>
</dbReference>
<dbReference type="GO" id="GO:0006310">
    <property type="term" value="P:DNA recombination"/>
    <property type="evidence" value="ECO:0007669"/>
    <property type="project" value="UniProtKB-UniRule"/>
</dbReference>
<dbReference type="InterPro" id="IPR012340">
    <property type="entry name" value="NA-bd_OB-fold"/>
</dbReference>
<dbReference type="Gene3D" id="2.40.50.140">
    <property type="entry name" value="Nucleic acid-binding proteins"/>
    <property type="match status" value="1"/>
</dbReference>
<dbReference type="NCBIfam" id="TIGR00621">
    <property type="entry name" value="ssb"/>
    <property type="match status" value="1"/>
</dbReference>
<dbReference type="PANTHER" id="PTHR10302:SF27">
    <property type="entry name" value="SINGLE-STRANDED DNA-BINDING PROTEIN"/>
    <property type="match status" value="1"/>
</dbReference>
<feature type="region of interest" description="Disordered" evidence="4">
    <location>
        <begin position="106"/>
        <end position="150"/>
    </location>
</feature>
<name>A0A8J6Y3Z7_9BACT</name>
<proteinExistence type="inferred from homology"/>
<evidence type="ECO:0000313" key="5">
    <source>
        <dbReference type="EMBL" id="MBD3866695.1"/>
    </source>
</evidence>
<dbReference type="GO" id="GO:0003697">
    <property type="term" value="F:single-stranded DNA binding"/>
    <property type="evidence" value="ECO:0007669"/>
    <property type="project" value="UniProtKB-UniRule"/>
</dbReference>
<gene>
    <name evidence="5" type="ORF">IFK94_01095</name>
</gene>
<keyword evidence="2" id="KW-0235">DNA replication</keyword>
<comment type="function">
    <text evidence="2">Plays an important role in DNA replication, recombination and repair. Binds to ssDNA and to an array of partner proteins to recruit them to their sites of action during DNA metabolism.</text>
</comment>
<accession>A0A8J6Y3Z7</accession>
<dbReference type="Proteomes" id="UP000648239">
    <property type="component" value="Unassembled WGS sequence"/>
</dbReference>
<comment type="subunit">
    <text evidence="2">Homotetramer.</text>
</comment>
<keyword evidence="2" id="KW-0233">DNA recombination</keyword>
<evidence type="ECO:0000256" key="3">
    <source>
        <dbReference type="PIRNR" id="PIRNR002070"/>
    </source>
</evidence>
<feature type="short sequence motif" description="Important for interaction with partner proteins" evidence="2">
    <location>
        <begin position="145"/>
        <end position="150"/>
    </location>
</feature>
<evidence type="ECO:0000256" key="1">
    <source>
        <dbReference type="ARBA" id="ARBA00023125"/>
    </source>
</evidence>
<dbReference type="Pfam" id="PF00436">
    <property type="entry name" value="SSB"/>
    <property type="match status" value="1"/>
</dbReference>
<evidence type="ECO:0000256" key="4">
    <source>
        <dbReference type="SAM" id="MobiDB-lite"/>
    </source>
</evidence>
<dbReference type="GO" id="GO:0006281">
    <property type="term" value="P:DNA repair"/>
    <property type="evidence" value="ECO:0007669"/>
    <property type="project" value="UniProtKB-UniRule"/>
</dbReference>
<protein>
    <recommendedName>
        <fullName evidence="2 3">Single-stranded DNA-binding protein</fullName>
        <shortName evidence="2">SSB</shortName>
    </recommendedName>
</protein>
<comment type="caution">
    <text evidence="5">The sequence shown here is derived from an EMBL/GenBank/DDBJ whole genome shotgun (WGS) entry which is preliminary data.</text>
</comment>
<sequence>MAMSSLNKVMLIGNLGRDPEIRYTQNGTAVANFTMATTDRWTDGTGERREKTEWHRIVVWAKQAEIVGEYLKKGRQVYVEGSLQTREWTDREGQKRYTTEVRAQRVQMLGSRGESRPSEPTPVAAGQDDLQGSSAADPGTGGYNDDDIPF</sequence>
<keyword evidence="2" id="KW-0234">DNA repair</keyword>
<reference evidence="5 6" key="1">
    <citation type="submission" date="2020-08" db="EMBL/GenBank/DDBJ databases">
        <title>Acidobacteriota in marine sediments use diverse sulfur dissimilation pathways.</title>
        <authorList>
            <person name="Wasmund K."/>
        </authorList>
    </citation>
    <scope>NUCLEOTIDE SEQUENCE [LARGE SCALE GENOMIC DNA]</scope>
    <source>
        <strain evidence="5">MAG AM4</strain>
    </source>
</reference>
<dbReference type="PROSITE" id="PS50935">
    <property type="entry name" value="SSB"/>
    <property type="match status" value="1"/>
</dbReference>
<dbReference type="AlphaFoldDB" id="A0A8J6Y3Z7"/>
<keyword evidence="1 2" id="KW-0238">DNA-binding</keyword>
<dbReference type="InterPro" id="IPR011344">
    <property type="entry name" value="ssDNA-bd"/>
</dbReference>
<organism evidence="5 6">
    <name type="scientific">Candidatus Polarisedimenticola svalbardensis</name>
    <dbReference type="NCBI Taxonomy" id="2886004"/>
    <lineage>
        <taxon>Bacteria</taxon>
        <taxon>Pseudomonadati</taxon>
        <taxon>Acidobacteriota</taxon>
        <taxon>Candidatus Polarisedimenticolia</taxon>
        <taxon>Candidatus Polarisedimenticolales</taxon>
        <taxon>Candidatus Polarisedimenticolaceae</taxon>
        <taxon>Candidatus Polarisedimenticola</taxon>
    </lineage>
</organism>
<dbReference type="GO" id="GO:0006260">
    <property type="term" value="P:DNA replication"/>
    <property type="evidence" value="ECO:0007669"/>
    <property type="project" value="UniProtKB-UniRule"/>
</dbReference>
<dbReference type="InterPro" id="IPR000424">
    <property type="entry name" value="Primosome_PriB/ssb"/>
</dbReference>